<sequence>MLPDSRNSFLPGSLLYHQQQRYNAIMACQPDQYATEGIILERHNKRRYGYFTSTLISRLESIGIHRERITYRQLQGIVGVVVQDKSGEKQTPAYFGPDNRILFENKTGNDSRELAYIKKDVTHNTLVIVRGKVTGARVGDEYCLLKKSLLDGFDEEKNIRLTDVGHFESKFEFSSKGHVPKDINQFLETYRVAQLVNQASIPVRVTTDGSEEAKVVKEELVKSPFNPFCFVHAQEASAVTKRTEAGETENSRTQRRNFSVYTPGLFWIIFMYVPGLLWAIWMYMQGRFRTKSLPGIKTQIRRSTELHVHIGIENLEIRDDTGRPFDRLPKISVTGGKIKEQLKLSLKTVDNFQLLSHMKTPENFERQKPFECQFILSKDAGDYQRQESEMGRLVAVHSLKFTNMTKKPLYVTLLNLNPFYGVDIIYPDRDVKAQFVQAKEHITLPNIRTYVPHELVDQYDNDGKVYDTITLIVATQPVPDIGYFEQPELKSFDDMTHGGRGRDNELDKRHCHVRPCGEMPISGWWVVHCLVSGTILKPDGRVKVEKKPRKFRTGHKVKALLSQCWSTELYTVNAELNGTYTLWDSNGQQVQDSNGSTTFLEYQLARP</sequence>
<dbReference type="EMBL" id="JAPUUL010000757">
    <property type="protein sequence ID" value="KAJ8129454.1"/>
    <property type="molecule type" value="Genomic_DNA"/>
</dbReference>
<gene>
    <name evidence="1" type="ORF">O1611_g4177</name>
</gene>
<evidence type="ECO:0000313" key="2">
    <source>
        <dbReference type="Proteomes" id="UP001153332"/>
    </source>
</evidence>
<dbReference type="Proteomes" id="UP001153332">
    <property type="component" value="Unassembled WGS sequence"/>
</dbReference>
<name>A0ACC2JPP2_9PEZI</name>
<keyword evidence="2" id="KW-1185">Reference proteome</keyword>
<evidence type="ECO:0000313" key="1">
    <source>
        <dbReference type="EMBL" id="KAJ8129454.1"/>
    </source>
</evidence>
<protein>
    <submittedName>
        <fullName evidence="1">Uncharacterized protein</fullName>
    </submittedName>
</protein>
<organism evidence="1 2">
    <name type="scientific">Lasiodiplodia mahajangana</name>
    <dbReference type="NCBI Taxonomy" id="1108764"/>
    <lineage>
        <taxon>Eukaryota</taxon>
        <taxon>Fungi</taxon>
        <taxon>Dikarya</taxon>
        <taxon>Ascomycota</taxon>
        <taxon>Pezizomycotina</taxon>
        <taxon>Dothideomycetes</taxon>
        <taxon>Dothideomycetes incertae sedis</taxon>
        <taxon>Botryosphaeriales</taxon>
        <taxon>Botryosphaeriaceae</taxon>
        <taxon>Lasiodiplodia</taxon>
    </lineage>
</organism>
<comment type="caution">
    <text evidence="1">The sequence shown here is derived from an EMBL/GenBank/DDBJ whole genome shotgun (WGS) entry which is preliminary data.</text>
</comment>
<reference evidence="1" key="1">
    <citation type="submission" date="2022-12" db="EMBL/GenBank/DDBJ databases">
        <title>Genome Sequence of Lasiodiplodia mahajangana.</title>
        <authorList>
            <person name="Buettner E."/>
        </authorList>
    </citation>
    <scope>NUCLEOTIDE SEQUENCE</scope>
    <source>
        <strain evidence="1">VT137</strain>
    </source>
</reference>
<accession>A0ACC2JPP2</accession>
<proteinExistence type="predicted"/>